<proteinExistence type="inferred from homology"/>
<organism evidence="7 8">
    <name type="scientific">Leucocoprinus leucothites</name>
    <dbReference type="NCBI Taxonomy" id="201217"/>
    <lineage>
        <taxon>Eukaryota</taxon>
        <taxon>Fungi</taxon>
        <taxon>Dikarya</taxon>
        <taxon>Basidiomycota</taxon>
        <taxon>Agaricomycotina</taxon>
        <taxon>Agaricomycetes</taxon>
        <taxon>Agaricomycetidae</taxon>
        <taxon>Agaricales</taxon>
        <taxon>Agaricineae</taxon>
        <taxon>Agaricaceae</taxon>
        <taxon>Leucocoprinus</taxon>
    </lineage>
</organism>
<comment type="similarity">
    <text evidence="2">Belongs to the IFI6/IFI27 family.</text>
</comment>
<reference evidence="7 8" key="1">
    <citation type="journal article" date="2020" name="ISME J.">
        <title>Uncovering the hidden diversity of litter-decomposition mechanisms in mushroom-forming fungi.</title>
        <authorList>
            <person name="Floudas D."/>
            <person name="Bentzer J."/>
            <person name="Ahren D."/>
            <person name="Johansson T."/>
            <person name="Persson P."/>
            <person name="Tunlid A."/>
        </authorList>
    </citation>
    <scope>NUCLEOTIDE SEQUENCE [LARGE SCALE GENOMIC DNA]</scope>
    <source>
        <strain evidence="7 8">CBS 146.42</strain>
    </source>
</reference>
<dbReference type="AlphaFoldDB" id="A0A8H5D993"/>
<keyword evidence="6" id="KW-0732">Signal</keyword>
<evidence type="ECO:0000256" key="2">
    <source>
        <dbReference type="ARBA" id="ARBA00007262"/>
    </source>
</evidence>
<dbReference type="OrthoDB" id="440424at2759"/>
<comment type="subcellular location">
    <subcellularLocation>
        <location evidence="1">Membrane</location>
        <topology evidence="1">Multi-pass membrane protein</topology>
    </subcellularLocation>
</comment>
<keyword evidence="4" id="KW-1133">Transmembrane helix</keyword>
<evidence type="ECO:0000313" key="8">
    <source>
        <dbReference type="Proteomes" id="UP000559027"/>
    </source>
</evidence>
<accession>A0A8H5D993</accession>
<protein>
    <recommendedName>
        <fullName evidence="9">DUF148 domain-containing protein</fullName>
    </recommendedName>
</protein>
<feature type="chain" id="PRO_5034316337" description="DUF148 domain-containing protein" evidence="6">
    <location>
        <begin position="21"/>
        <end position="303"/>
    </location>
</feature>
<dbReference type="Gene3D" id="6.10.110.10">
    <property type="match status" value="1"/>
</dbReference>
<feature type="signal peptide" evidence="6">
    <location>
        <begin position="1"/>
        <end position="20"/>
    </location>
</feature>
<comment type="caution">
    <text evidence="7">The sequence shown here is derived from an EMBL/GenBank/DDBJ whole genome shotgun (WGS) entry which is preliminary data.</text>
</comment>
<evidence type="ECO:0000256" key="1">
    <source>
        <dbReference type="ARBA" id="ARBA00004141"/>
    </source>
</evidence>
<dbReference type="Pfam" id="PF06140">
    <property type="entry name" value="Ifi-6-16"/>
    <property type="match status" value="1"/>
</dbReference>
<evidence type="ECO:0000256" key="3">
    <source>
        <dbReference type="ARBA" id="ARBA00022692"/>
    </source>
</evidence>
<keyword evidence="3" id="KW-0812">Transmembrane</keyword>
<dbReference type="InterPro" id="IPR009311">
    <property type="entry name" value="IFI6/IFI27-like"/>
</dbReference>
<evidence type="ECO:0000256" key="5">
    <source>
        <dbReference type="ARBA" id="ARBA00023136"/>
    </source>
</evidence>
<keyword evidence="8" id="KW-1185">Reference proteome</keyword>
<dbReference type="InterPro" id="IPR038213">
    <property type="entry name" value="IFI6/IFI27-like_sf"/>
</dbReference>
<dbReference type="Proteomes" id="UP000559027">
    <property type="component" value="Unassembled WGS sequence"/>
</dbReference>
<name>A0A8H5D993_9AGAR</name>
<keyword evidence="5" id="KW-0472">Membrane</keyword>
<evidence type="ECO:0000313" key="7">
    <source>
        <dbReference type="EMBL" id="KAF5354991.1"/>
    </source>
</evidence>
<sequence>MNVIVILTAFWAILFANSLALSLPQTGFLTVFKTKVAGIHSTQGVLEEFWDEAKKFGPKVGQIVLDEIVKVYAETAHVVGTLKSAANDVVGEAQQLRNELQIIMEQKNITIEHLSDVLSNEIGQTYMELIRDNDITTLPESRNERAQARAELIDKVLPKVGVAYIRTTVKLGVPDEQAEQQFQRVSPKVKHILLVTGSFIDDHPHLLEFVIFSASVLLLPEIQILRPIMSMFGFGPLGPIKGTTAAWLQSRFWGGFVKSGSWFAILQKISMTLTGSWIQRVIASAGLAAAIGLVTNKITRGCS</sequence>
<gene>
    <name evidence="7" type="ORF">D9756_005389</name>
</gene>
<dbReference type="EMBL" id="JAACJO010000008">
    <property type="protein sequence ID" value="KAF5354991.1"/>
    <property type="molecule type" value="Genomic_DNA"/>
</dbReference>
<evidence type="ECO:0000256" key="4">
    <source>
        <dbReference type="ARBA" id="ARBA00022989"/>
    </source>
</evidence>
<evidence type="ECO:0008006" key="9">
    <source>
        <dbReference type="Google" id="ProtNLM"/>
    </source>
</evidence>
<dbReference type="GO" id="GO:0016020">
    <property type="term" value="C:membrane"/>
    <property type="evidence" value="ECO:0007669"/>
    <property type="project" value="UniProtKB-SubCell"/>
</dbReference>
<evidence type="ECO:0000256" key="6">
    <source>
        <dbReference type="SAM" id="SignalP"/>
    </source>
</evidence>